<dbReference type="InParanoid" id="A0A2J6SGW9"/>
<feature type="region of interest" description="Disordered" evidence="1">
    <location>
        <begin position="187"/>
        <end position="241"/>
    </location>
</feature>
<evidence type="ECO:0000313" key="2">
    <source>
        <dbReference type="EMBL" id="PMD50008.1"/>
    </source>
</evidence>
<accession>A0A2J6SGW9</accession>
<feature type="compositionally biased region" description="Polar residues" evidence="1">
    <location>
        <begin position="219"/>
        <end position="230"/>
    </location>
</feature>
<organism evidence="2 3">
    <name type="scientific">Hyaloscypha bicolor E</name>
    <dbReference type="NCBI Taxonomy" id="1095630"/>
    <lineage>
        <taxon>Eukaryota</taxon>
        <taxon>Fungi</taxon>
        <taxon>Dikarya</taxon>
        <taxon>Ascomycota</taxon>
        <taxon>Pezizomycotina</taxon>
        <taxon>Leotiomycetes</taxon>
        <taxon>Helotiales</taxon>
        <taxon>Hyaloscyphaceae</taxon>
        <taxon>Hyaloscypha</taxon>
        <taxon>Hyaloscypha bicolor</taxon>
    </lineage>
</organism>
<reference evidence="2 3" key="1">
    <citation type="submission" date="2016-04" db="EMBL/GenBank/DDBJ databases">
        <title>A degradative enzymes factory behind the ericoid mycorrhizal symbiosis.</title>
        <authorList>
            <consortium name="DOE Joint Genome Institute"/>
            <person name="Martino E."/>
            <person name="Morin E."/>
            <person name="Grelet G."/>
            <person name="Kuo A."/>
            <person name="Kohler A."/>
            <person name="Daghino S."/>
            <person name="Barry K."/>
            <person name="Choi C."/>
            <person name="Cichocki N."/>
            <person name="Clum A."/>
            <person name="Copeland A."/>
            <person name="Hainaut M."/>
            <person name="Haridas S."/>
            <person name="Labutti K."/>
            <person name="Lindquist E."/>
            <person name="Lipzen A."/>
            <person name="Khouja H.-R."/>
            <person name="Murat C."/>
            <person name="Ohm R."/>
            <person name="Olson A."/>
            <person name="Spatafora J."/>
            <person name="Veneault-Fourrey C."/>
            <person name="Henrissat B."/>
            <person name="Grigoriev I."/>
            <person name="Martin F."/>
            <person name="Perotto S."/>
        </authorList>
    </citation>
    <scope>NUCLEOTIDE SEQUENCE [LARGE SCALE GENOMIC DNA]</scope>
    <source>
        <strain evidence="2 3">E</strain>
    </source>
</reference>
<gene>
    <name evidence="2" type="ORF">K444DRAFT_670505</name>
</gene>
<name>A0A2J6SGW9_9HELO</name>
<dbReference type="RefSeq" id="XP_024726912.1">
    <property type="nucleotide sequence ID" value="XM_024887640.1"/>
</dbReference>
<evidence type="ECO:0000313" key="3">
    <source>
        <dbReference type="Proteomes" id="UP000235371"/>
    </source>
</evidence>
<dbReference type="AlphaFoldDB" id="A0A2J6SGW9"/>
<keyword evidence="3" id="KW-1185">Reference proteome</keyword>
<evidence type="ECO:0000256" key="1">
    <source>
        <dbReference type="SAM" id="MobiDB-lite"/>
    </source>
</evidence>
<proteinExistence type="predicted"/>
<protein>
    <submittedName>
        <fullName evidence="2">Uncharacterized protein</fullName>
    </submittedName>
</protein>
<dbReference type="EMBL" id="KZ613914">
    <property type="protein sequence ID" value="PMD50008.1"/>
    <property type="molecule type" value="Genomic_DNA"/>
</dbReference>
<dbReference type="OrthoDB" id="5380548at2759"/>
<dbReference type="GeneID" id="36595716"/>
<dbReference type="Proteomes" id="UP000235371">
    <property type="component" value="Unassembled WGS sequence"/>
</dbReference>
<sequence>MDGVSKLQREDWASQVKNIIGQLHGIAVAICGPLALVESLQEQGFVAEDRTRQDKTGLGVKEATAKERGGSIDHNGFAPGDNSGRSLQDLIVLQGDDNSSASEAEVDDVNLCAESTGRGAGLFDSPDNAVDSTTPAPPSSSDGWHDIGDSPETALRLRLAEQGASTSNSIHALPSREPLHDSVGAMAMDLHPRRARSEATTSCSARPQNPPLRCARMSPESQLSRESSLYWSRRQGLPIPN</sequence>
<feature type="region of interest" description="Disordered" evidence="1">
    <location>
        <begin position="117"/>
        <end position="150"/>
    </location>
</feature>
<feature type="compositionally biased region" description="Polar residues" evidence="1">
    <location>
        <begin position="198"/>
        <end position="207"/>
    </location>
</feature>